<comment type="caution">
    <text evidence="1">The sequence shown here is derived from an EMBL/GenBank/DDBJ whole genome shotgun (WGS) entry which is preliminary data.</text>
</comment>
<dbReference type="RefSeq" id="WP_230741166.1">
    <property type="nucleotide sequence ID" value="NZ_PGCK01000003.1"/>
</dbReference>
<dbReference type="EMBL" id="PGCK01000003">
    <property type="protein sequence ID" value="MCD1294338.1"/>
    <property type="molecule type" value="Genomic_DNA"/>
</dbReference>
<keyword evidence="2" id="KW-1185">Reference proteome</keyword>
<proteinExistence type="predicted"/>
<reference evidence="1 2" key="1">
    <citation type="submission" date="2017-11" db="EMBL/GenBank/DDBJ databases">
        <title>Isolation and Characterization of Family Methanocellaceae Species from Potential Methane Hydrate Area Offshore Southwestern Taiwan.</title>
        <authorList>
            <person name="Zhang W.-L."/>
            <person name="Chen W.-C."/>
            <person name="Lai M.-C."/>
            <person name="Chen S.-C."/>
        </authorList>
    </citation>
    <scope>NUCLEOTIDE SEQUENCE [LARGE SCALE GENOMIC DNA]</scope>
    <source>
        <strain evidence="1 2">CWC-04</strain>
    </source>
</reference>
<sequence length="235" mass="26409">MIREVDEILLGYLREGLSEFISPENIVIEEFKTKKPKKSISLVSTEYVIEELGMGSSSTIKKEEAMEKFDTDGEKKDFQLSRTPLNPLISVESPPGTIKNEPDDYMVNYATGSISFRTAPEKAKDGVHARYNVARAVAETRNLKFVLNYSLIITTENPRDKSILTLEAIKLLYGKKTAMVSNGIEDFKLLKGYSVHASEGQVVDASVIDFQVVKIVEIEIPMPPMERIEIGEMKR</sequence>
<accession>A0AAP2RBL2</accession>
<organism evidence="1 2">
    <name type="scientific">Methanooceanicella nereidis</name>
    <dbReference type="NCBI Taxonomy" id="2052831"/>
    <lineage>
        <taxon>Archaea</taxon>
        <taxon>Methanobacteriati</taxon>
        <taxon>Methanobacteriota</taxon>
        <taxon>Stenosarchaea group</taxon>
        <taxon>Methanomicrobia</taxon>
        <taxon>Methanocellales</taxon>
        <taxon>Methanocellaceae</taxon>
        <taxon>Methanooceanicella</taxon>
    </lineage>
</organism>
<protein>
    <submittedName>
        <fullName evidence="1">Uncharacterized protein</fullName>
    </submittedName>
</protein>
<name>A0AAP2RBL2_9EURY</name>
<dbReference type="Proteomes" id="UP001320159">
    <property type="component" value="Unassembled WGS sequence"/>
</dbReference>
<dbReference type="AlphaFoldDB" id="A0AAP2RBL2"/>
<gene>
    <name evidence="1" type="ORF">CUJ83_04910</name>
</gene>
<evidence type="ECO:0000313" key="2">
    <source>
        <dbReference type="Proteomes" id="UP001320159"/>
    </source>
</evidence>
<evidence type="ECO:0000313" key="1">
    <source>
        <dbReference type="EMBL" id="MCD1294338.1"/>
    </source>
</evidence>